<dbReference type="Pfam" id="PF18962">
    <property type="entry name" value="Por_Secre_tail"/>
    <property type="match status" value="1"/>
</dbReference>
<reference evidence="4" key="1">
    <citation type="submission" date="2020-05" db="EMBL/GenBank/DDBJ databases">
        <title>Genomic Encyclopedia of Type Strains, Phase IV (KMG-V): Genome sequencing to study the core and pangenomes of soil and plant-associated prokaryotes.</title>
        <authorList>
            <person name="Whitman W."/>
        </authorList>
    </citation>
    <scope>NUCLEOTIDE SEQUENCE</scope>
    <source>
        <strain evidence="4">16F</strain>
    </source>
</reference>
<feature type="domain" description="Peptidase M28" evidence="2">
    <location>
        <begin position="96"/>
        <end position="288"/>
    </location>
</feature>
<evidence type="ECO:0000256" key="1">
    <source>
        <dbReference type="ARBA" id="ARBA00022729"/>
    </source>
</evidence>
<dbReference type="EC" id="3.4.11.6" evidence="4"/>
<keyword evidence="5" id="KW-1185">Reference proteome</keyword>
<gene>
    <name evidence="4" type="ORF">HNQ03_001978</name>
</gene>
<dbReference type="GO" id="GO:0006508">
    <property type="term" value="P:proteolysis"/>
    <property type="evidence" value="ECO:0007669"/>
    <property type="project" value="InterPro"/>
</dbReference>
<dbReference type="EMBL" id="JABSNO010000013">
    <property type="protein sequence ID" value="NRS92897.1"/>
    <property type="molecule type" value="Genomic_DNA"/>
</dbReference>
<dbReference type="InterPro" id="IPR007484">
    <property type="entry name" value="Peptidase_M28"/>
</dbReference>
<comment type="caution">
    <text evidence="4">The sequence shown here is derived from an EMBL/GenBank/DDBJ whole genome shotgun (WGS) entry which is preliminary data.</text>
</comment>
<evidence type="ECO:0000313" key="4">
    <source>
        <dbReference type="EMBL" id="NRS92897.1"/>
    </source>
</evidence>
<dbReference type="RefSeq" id="WP_173779478.1">
    <property type="nucleotide sequence ID" value="NZ_JABSNO010000013.1"/>
</dbReference>
<sequence>MKKILLFVGIISFQSIFSQSFIPAYQSRVNSITQSNINSHLTEFSSYGVKTTGSTNNTNALAWLKTKYVSFGYAASQIVEDPFTVGTTNSKNLVVTKIGSLYPNTFVIICGHFDTIAGPGVNDNGSGISIILEAARILKDVPTEYSIKFINFSGEEQGLNGSQHYVNNIVNASTPKMDIRLVFNIDQVGGKAGQINNTIVCERDESTPTTNNAASATITQELANCTSLYSTLLTTIGPAYSSDYIPFENNNEVITGFYESNVSSFPHTANDTYTNMDPVFVFNVAKAALGALQHFAVASTTILATNETGNDFDNDAVRIFPNPTKDFINIEIKNRNIITYNFVLTDAAGRMILQSKNESKIDVSSFATGTYFGTFTSGEIKLTKKIIISK</sequence>
<keyword evidence="4" id="KW-0031">Aminopeptidase</keyword>
<dbReference type="AlphaFoldDB" id="A0A8J8K9B3"/>
<name>A0A8J8K9B3_9FLAO</name>
<proteinExistence type="predicted"/>
<keyword evidence="1" id="KW-0732">Signal</keyword>
<dbReference type="InterPro" id="IPR026444">
    <property type="entry name" value="Secre_tail"/>
</dbReference>
<dbReference type="GO" id="GO:0008235">
    <property type="term" value="F:metalloexopeptidase activity"/>
    <property type="evidence" value="ECO:0007669"/>
    <property type="project" value="InterPro"/>
</dbReference>
<accession>A0A8J8K9B3</accession>
<dbReference type="Gene3D" id="3.40.630.10">
    <property type="entry name" value="Zn peptidases"/>
    <property type="match status" value="1"/>
</dbReference>
<dbReference type="EC" id="3.4.11.10" evidence="4"/>
<keyword evidence="4" id="KW-0378">Hydrolase</keyword>
<dbReference type="NCBIfam" id="TIGR04183">
    <property type="entry name" value="Por_Secre_tail"/>
    <property type="match status" value="1"/>
</dbReference>
<evidence type="ECO:0000313" key="5">
    <source>
        <dbReference type="Proteomes" id="UP000610746"/>
    </source>
</evidence>
<evidence type="ECO:0000259" key="2">
    <source>
        <dbReference type="Pfam" id="PF04389"/>
    </source>
</evidence>
<evidence type="ECO:0000259" key="3">
    <source>
        <dbReference type="Pfam" id="PF18962"/>
    </source>
</evidence>
<keyword evidence="4" id="KW-0645">Protease</keyword>
<dbReference type="InterPro" id="IPR045175">
    <property type="entry name" value="M28_fam"/>
</dbReference>
<dbReference type="SUPFAM" id="SSF53187">
    <property type="entry name" value="Zn-dependent exopeptidases"/>
    <property type="match status" value="1"/>
</dbReference>
<dbReference type="PANTHER" id="PTHR12147:SF26">
    <property type="entry name" value="PEPTIDASE M28 DOMAIN-CONTAINING PROTEIN"/>
    <property type="match status" value="1"/>
</dbReference>
<dbReference type="Proteomes" id="UP000610746">
    <property type="component" value="Unassembled WGS sequence"/>
</dbReference>
<dbReference type="GO" id="GO:0004177">
    <property type="term" value="F:aminopeptidase activity"/>
    <property type="evidence" value="ECO:0007669"/>
    <property type="project" value="UniProtKB-KW"/>
</dbReference>
<protein>
    <submittedName>
        <fullName evidence="4">Aminopeptidase YwaD</fullName>
        <ecNumber evidence="4">3.4.11.10</ecNumber>
        <ecNumber evidence="4">3.4.11.6</ecNumber>
    </submittedName>
</protein>
<dbReference type="Pfam" id="PF04389">
    <property type="entry name" value="Peptidase_M28"/>
    <property type="match status" value="1"/>
</dbReference>
<dbReference type="PANTHER" id="PTHR12147">
    <property type="entry name" value="METALLOPEPTIDASE M28 FAMILY MEMBER"/>
    <property type="match status" value="1"/>
</dbReference>
<organism evidence="4 5">
    <name type="scientific">Frigoriflavimonas asaccharolytica</name>
    <dbReference type="NCBI Taxonomy" id="2735899"/>
    <lineage>
        <taxon>Bacteria</taxon>
        <taxon>Pseudomonadati</taxon>
        <taxon>Bacteroidota</taxon>
        <taxon>Flavobacteriia</taxon>
        <taxon>Flavobacteriales</taxon>
        <taxon>Weeksellaceae</taxon>
        <taxon>Frigoriflavimonas</taxon>
    </lineage>
</organism>
<feature type="domain" description="Secretion system C-terminal sorting" evidence="3">
    <location>
        <begin position="319"/>
        <end position="388"/>
    </location>
</feature>